<feature type="domain" description="Xylose isomerase-like TIM barrel" evidence="1">
    <location>
        <begin position="25"/>
        <end position="259"/>
    </location>
</feature>
<proteinExistence type="predicted"/>
<name>A0ABW0LG49_9BACI</name>
<accession>A0ABW0LG49</accession>
<reference evidence="3" key="1">
    <citation type="journal article" date="2019" name="Int. J. Syst. Evol. Microbiol.">
        <title>The Global Catalogue of Microorganisms (GCM) 10K type strain sequencing project: providing services to taxonomists for standard genome sequencing and annotation.</title>
        <authorList>
            <consortium name="The Broad Institute Genomics Platform"/>
            <consortium name="The Broad Institute Genome Sequencing Center for Infectious Disease"/>
            <person name="Wu L."/>
            <person name="Ma J."/>
        </authorList>
    </citation>
    <scope>NUCLEOTIDE SEQUENCE [LARGE SCALE GENOMIC DNA]</scope>
    <source>
        <strain evidence="3">CGMCC 1.12237</strain>
    </source>
</reference>
<dbReference type="GO" id="GO:0016853">
    <property type="term" value="F:isomerase activity"/>
    <property type="evidence" value="ECO:0007669"/>
    <property type="project" value="UniProtKB-KW"/>
</dbReference>
<keyword evidence="2" id="KW-0413">Isomerase</keyword>
<dbReference type="SUPFAM" id="SSF51658">
    <property type="entry name" value="Xylose isomerase-like"/>
    <property type="match status" value="1"/>
</dbReference>
<dbReference type="Proteomes" id="UP001596147">
    <property type="component" value="Unassembled WGS sequence"/>
</dbReference>
<gene>
    <name evidence="2" type="ORF">ACFPM4_08410</name>
</gene>
<dbReference type="Gene3D" id="3.20.20.150">
    <property type="entry name" value="Divalent-metal-dependent TIM barrel enzymes"/>
    <property type="match status" value="1"/>
</dbReference>
<evidence type="ECO:0000313" key="3">
    <source>
        <dbReference type="Proteomes" id="UP001596147"/>
    </source>
</evidence>
<dbReference type="PANTHER" id="PTHR12110">
    <property type="entry name" value="HYDROXYPYRUVATE ISOMERASE"/>
    <property type="match status" value="1"/>
</dbReference>
<dbReference type="RefSeq" id="WP_382350103.1">
    <property type="nucleotide sequence ID" value="NZ_JBHSMC010000011.1"/>
</dbReference>
<keyword evidence="3" id="KW-1185">Reference proteome</keyword>
<dbReference type="InterPro" id="IPR050312">
    <property type="entry name" value="IolE/XylAMocC-like"/>
</dbReference>
<dbReference type="EMBL" id="JBHSMC010000011">
    <property type="protein sequence ID" value="MFC5464774.1"/>
    <property type="molecule type" value="Genomic_DNA"/>
</dbReference>
<protein>
    <submittedName>
        <fullName evidence="2">Sugar phosphate isomerase/epimerase family protein</fullName>
    </submittedName>
</protein>
<dbReference type="PANTHER" id="PTHR12110:SF48">
    <property type="entry name" value="BLL3656 PROTEIN"/>
    <property type="match status" value="1"/>
</dbReference>
<dbReference type="InterPro" id="IPR013022">
    <property type="entry name" value="Xyl_isomerase-like_TIM-brl"/>
</dbReference>
<comment type="caution">
    <text evidence="2">The sequence shown here is derived from an EMBL/GenBank/DDBJ whole genome shotgun (WGS) entry which is preliminary data.</text>
</comment>
<organism evidence="2 3">
    <name type="scientific">Lederbergia graminis</name>
    <dbReference type="NCBI Taxonomy" id="735518"/>
    <lineage>
        <taxon>Bacteria</taxon>
        <taxon>Bacillati</taxon>
        <taxon>Bacillota</taxon>
        <taxon>Bacilli</taxon>
        <taxon>Bacillales</taxon>
        <taxon>Bacillaceae</taxon>
        <taxon>Lederbergia</taxon>
    </lineage>
</organism>
<evidence type="ECO:0000259" key="1">
    <source>
        <dbReference type="Pfam" id="PF01261"/>
    </source>
</evidence>
<evidence type="ECO:0000313" key="2">
    <source>
        <dbReference type="EMBL" id="MFC5464774.1"/>
    </source>
</evidence>
<dbReference type="Pfam" id="PF01261">
    <property type="entry name" value="AP_endonuc_2"/>
    <property type="match status" value="1"/>
</dbReference>
<dbReference type="InterPro" id="IPR036237">
    <property type="entry name" value="Xyl_isomerase-like_sf"/>
</dbReference>
<sequence>MFPFKAALNTSTLFPFSLNVIEQIKIAAEAGYDGIELWMRDIEAFIENGGSVQELKNALHDAKVELVNVIAFFKWADADLSVREEGFAQATREMKLLADIGCRYIAAPPFGDVASVELEDMADSFQQLVSLGEEIGVEPVLEFWGKALKLSTLPEAIHVLKESKVENGKLLLDPFHMHVGGSDFATIQQLTGEQIGVFHVNDYPHAENIESLVDADRVFPGEGVSPTKEIAQTLHNIGYKGYLSLELFIEDFEGKSALEVATYGLNAMKKAYSI</sequence>